<evidence type="ECO:0000259" key="6">
    <source>
        <dbReference type="PROSITE" id="PS51044"/>
    </source>
</evidence>
<keyword evidence="8" id="KW-1185">Reference proteome</keyword>
<dbReference type="STRING" id="763406.A0A1E3NN40"/>
<dbReference type="InterPro" id="IPR004181">
    <property type="entry name" value="Znf_MIZ"/>
</dbReference>
<dbReference type="GeneID" id="30176366"/>
<dbReference type="EMBL" id="KV454002">
    <property type="protein sequence ID" value="ODQ47525.1"/>
    <property type="molecule type" value="Genomic_DNA"/>
</dbReference>
<keyword evidence="2 4" id="KW-0863">Zinc-finger</keyword>
<dbReference type="Proteomes" id="UP000094455">
    <property type="component" value="Unassembled WGS sequence"/>
</dbReference>
<evidence type="ECO:0000256" key="1">
    <source>
        <dbReference type="ARBA" id="ARBA00022723"/>
    </source>
</evidence>
<feature type="domain" description="SP-RING-type" evidence="6">
    <location>
        <begin position="345"/>
        <end position="431"/>
    </location>
</feature>
<evidence type="ECO:0000256" key="5">
    <source>
        <dbReference type="SAM" id="MobiDB-lite"/>
    </source>
</evidence>
<dbReference type="PANTHER" id="PTHR10782:SF4">
    <property type="entry name" value="TONALLI, ISOFORM E"/>
    <property type="match status" value="1"/>
</dbReference>
<organism evidence="7 8">
    <name type="scientific">Pichia membranifaciens NRRL Y-2026</name>
    <dbReference type="NCBI Taxonomy" id="763406"/>
    <lineage>
        <taxon>Eukaryota</taxon>
        <taxon>Fungi</taxon>
        <taxon>Dikarya</taxon>
        <taxon>Ascomycota</taxon>
        <taxon>Saccharomycotina</taxon>
        <taxon>Pichiomycetes</taxon>
        <taxon>Pichiales</taxon>
        <taxon>Pichiaceae</taxon>
        <taxon>Pichia</taxon>
    </lineage>
</organism>
<keyword evidence="1" id="KW-0479">Metal-binding</keyword>
<dbReference type="PROSITE" id="PS51044">
    <property type="entry name" value="ZF_SP_RING"/>
    <property type="match status" value="1"/>
</dbReference>
<accession>A0A1E3NN40</accession>
<dbReference type="PANTHER" id="PTHR10782">
    <property type="entry name" value="ZINC FINGER MIZ DOMAIN-CONTAINING PROTEIN"/>
    <property type="match status" value="1"/>
</dbReference>
<evidence type="ECO:0000313" key="7">
    <source>
        <dbReference type="EMBL" id="ODQ47525.1"/>
    </source>
</evidence>
<feature type="compositionally biased region" description="Polar residues" evidence="5">
    <location>
        <begin position="1"/>
        <end position="10"/>
    </location>
</feature>
<feature type="compositionally biased region" description="Polar residues" evidence="5">
    <location>
        <begin position="47"/>
        <end position="67"/>
    </location>
</feature>
<gene>
    <name evidence="7" type="ORF">PICMEDRAFT_10512</name>
</gene>
<feature type="region of interest" description="Disordered" evidence="5">
    <location>
        <begin position="674"/>
        <end position="695"/>
    </location>
</feature>
<dbReference type="InterPro" id="IPR013083">
    <property type="entry name" value="Znf_RING/FYVE/PHD"/>
</dbReference>
<feature type="compositionally biased region" description="Polar residues" evidence="5">
    <location>
        <begin position="532"/>
        <end position="541"/>
    </location>
</feature>
<name>A0A1E3NN40_9ASCO</name>
<feature type="region of interest" description="Disordered" evidence="5">
    <location>
        <begin position="528"/>
        <end position="571"/>
    </location>
</feature>
<dbReference type="GO" id="GO:0061665">
    <property type="term" value="F:SUMO ligase activity"/>
    <property type="evidence" value="ECO:0007669"/>
    <property type="project" value="TreeGrafter"/>
</dbReference>
<feature type="region of interest" description="Disordered" evidence="5">
    <location>
        <begin position="1"/>
        <end position="74"/>
    </location>
</feature>
<protein>
    <recommendedName>
        <fullName evidence="6">SP-RING-type domain-containing protein</fullName>
    </recommendedName>
</protein>
<dbReference type="Pfam" id="PF02891">
    <property type="entry name" value="zf-MIZ"/>
    <property type="match status" value="1"/>
</dbReference>
<feature type="region of interest" description="Disordered" evidence="5">
    <location>
        <begin position="254"/>
        <end position="285"/>
    </location>
</feature>
<reference evidence="7 8" key="1">
    <citation type="journal article" date="2016" name="Proc. Natl. Acad. Sci. U.S.A.">
        <title>Comparative genomics of biotechnologically important yeasts.</title>
        <authorList>
            <person name="Riley R."/>
            <person name="Haridas S."/>
            <person name="Wolfe K.H."/>
            <person name="Lopes M.R."/>
            <person name="Hittinger C.T."/>
            <person name="Goeker M."/>
            <person name="Salamov A.A."/>
            <person name="Wisecaver J.H."/>
            <person name="Long T.M."/>
            <person name="Calvey C.H."/>
            <person name="Aerts A.L."/>
            <person name="Barry K.W."/>
            <person name="Choi C."/>
            <person name="Clum A."/>
            <person name="Coughlan A.Y."/>
            <person name="Deshpande S."/>
            <person name="Douglass A.P."/>
            <person name="Hanson S.J."/>
            <person name="Klenk H.-P."/>
            <person name="LaButti K.M."/>
            <person name="Lapidus A."/>
            <person name="Lindquist E.A."/>
            <person name="Lipzen A.M."/>
            <person name="Meier-Kolthoff J.P."/>
            <person name="Ohm R.A."/>
            <person name="Otillar R.P."/>
            <person name="Pangilinan J.L."/>
            <person name="Peng Y."/>
            <person name="Rokas A."/>
            <person name="Rosa C.A."/>
            <person name="Scheuner C."/>
            <person name="Sibirny A.A."/>
            <person name="Slot J.C."/>
            <person name="Stielow J.B."/>
            <person name="Sun H."/>
            <person name="Kurtzman C.P."/>
            <person name="Blackwell M."/>
            <person name="Grigoriev I.V."/>
            <person name="Jeffries T.W."/>
        </authorList>
    </citation>
    <scope>NUCLEOTIDE SEQUENCE [LARGE SCALE GENOMIC DNA]</scope>
    <source>
        <strain evidence="7 8">NRRL Y-2026</strain>
    </source>
</reference>
<sequence>MEVSSDSQIDTDLPDSPSDASVSNIASPADEVSALEQGLPTRLFADNQRQTDFFPSQTPVETQSKQRGNGRVYEISQDGKLKLKISLKGLRNPVEMVPAASPGTVENNETQADSSYDNDDAETLVLGPEGKDDTQETTRIVSQDAVPTAVGGADDTSQSLVGALVPQEEPLHGQSIAQRLGSSRKEQLDDTFSDDISFSEIEKGVVDRNTPGQFVEVSPSVQVLEAPGSYSVRLKLSTTLIERLNQDKLTPVSKKATTGKVSKRLQAKAKAVKPVRPKMKKRPKPQYSRFMVKMPQPPPAALDHNRAQAQAQPMDLVSLIKMQLANQTNTAAGPVPALASAEDDDDEDIVEKYMRLSLKDPLSGLRMVTPLRSKYCSHVECFDYESFLAMYNLRPFRIAIQRYSDKPARVGEVDVMKILEDTNRRVIDVKDHNKMTQSFPYKTKQKMFKEKSKQMNDLEWFCCPICKLEFNIKRIGDVYVVGEFVDMLQDLSLEDNNENVEDIEIDMSEKGKWRWIREDENDEMLRHRNGATHENSITPQSGGVGDISEENAEGRSQDANTNSHKETRHNVEVVTLDSDEEDNAGDYAEAENGQVAGATASETMMHTLGPLIQANNPETTEEEMMKEIDALFEAEFMNEDDTSSTTPAVPTKDTSPIHAPEVVPVFTPPPIPASVSSATAPTPAPTPTPTSTPAHVHFGGNTGSLFQKTVESYRPYSTSINSINNHGGAFIKDPNPHRGVVVFRPGAFTTQNYESPAAPVFMSGEGAADDPIVLD</sequence>
<feature type="compositionally biased region" description="Basic residues" evidence="5">
    <location>
        <begin position="261"/>
        <end position="284"/>
    </location>
</feature>
<keyword evidence="3" id="KW-0862">Zinc</keyword>
<feature type="region of interest" description="Disordered" evidence="5">
    <location>
        <begin position="96"/>
        <end position="122"/>
    </location>
</feature>
<feature type="compositionally biased region" description="Polar residues" evidence="5">
    <location>
        <begin position="104"/>
        <end position="115"/>
    </location>
</feature>
<dbReference type="Gene3D" id="3.30.40.10">
    <property type="entry name" value="Zinc/RING finger domain, C3HC4 (zinc finger)"/>
    <property type="match status" value="1"/>
</dbReference>
<dbReference type="GO" id="GO:0016925">
    <property type="term" value="P:protein sumoylation"/>
    <property type="evidence" value="ECO:0007669"/>
    <property type="project" value="TreeGrafter"/>
</dbReference>
<dbReference type="GO" id="GO:0008270">
    <property type="term" value="F:zinc ion binding"/>
    <property type="evidence" value="ECO:0007669"/>
    <property type="project" value="UniProtKB-KW"/>
</dbReference>
<dbReference type="AlphaFoldDB" id="A0A1E3NN40"/>
<evidence type="ECO:0000313" key="8">
    <source>
        <dbReference type="Proteomes" id="UP000094455"/>
    </source>
</evidence>
<dbReference type="RefSeq" id="XP_019018638.1">
    <property type="nucleotide sequence ID" value="XM_019159679.1"/>
</dbReference>
<evidence type="ECO:0000256" key="2">
    <source>
        <dbReference type="ARBA" id="ARBA00022771"/>
    </source>
</evidence>
<proteinExistence type="predicted"/>
<dbReference type="OrthoDB" id="27975at2759"/>
<evidence type="ECO:0000256" key="4">
    <source>
        <dbReference type="PROSITE-ProRule" id="PRU00452"/>
    </source>
</evidence>
<evidence type="ECO:0000256" key="3">
    <source>
        <dbReference type="ARBA" id="ARBA00022833"/>
    </source>
</evidence>
<dbReference type="GO" id="GO:0000785">
    <property type="term" value="C:chromatin"/>
    <property type="evidence" value="ECO:0007669"/>
    <property type="project" value="TreeGrafter"/>
</dbReference>